<feature type="compositionally biased region" description="Acidic residues" evidence="1">
    <location>
        <begin position="393"/>
        <end position="404"/>
    </location>
</feature>
<evidence type="ECO:0000313" key="2">
    <source>
        <dbReference type="EMBL" id="BAW19015.1"/>
    </source>
</evidence>
<feature type="region of interest" description="Disordered" evidence="1">
    <location>
        <begin position="382"/>
        <end position="455"/>
    </location>
</feature>
<accession>A0A1L7N0N0</accession>
<organism evidence="2 3">
    <name type="scientific">Ralstonia phage RP12</name>
    <dbReference type="NCBI Taxonomy" id="1923889"/>
    <lineage>
        <taxon>Viruses</taxon>
        <taxon>Duplodnaviria</taxon>
        <taxon>Heunggongvirae</taxon>
        <taxon>Uroviricota</taxon>
        <taxon>Caudoviricetes</taxon>
        <taxon>Chimalliviridae</taxon>
        <taxon>Ripduovirus</taxon>
        <taxon>Ripduovirus RP12</taxon>
    </lineage>
</organism>
<reference evidence="2 3" key="1">
    <citation type="submission" date="2016-12" db="EMBL/GenBank/DDBJ databases">
        <title>Characterization of two jumbo phages RP12 and RP31 infecting the phytopathogen Ralstonia solanacearum.</title>
        <authorList>
            <person name="Kawasaki T."/>
            <person name="Yoshikawa G."/>
            <person name="Ogata H."/>
            <person name="Yamada T."/>
        </authorList>
    </citation>
    <scope>NUCLEOTIDE SEQUENCE [LARGE SCALE GENOMIC DNA]</scope>
    <source>
        <strain evidence="2 3">RP12</strain>
    </source>
</reference>
<dbReference type="EMBL" id="AP017924">
    <property type="protein sequence ID" value="BAW19015.1"/>
    <property type="molecule type" value="Genomic_DNA"/>
</dbReference>
<feature type="region of interest" description="Disordered" evidence="1">
    <location>
        <begin position="317"/>
        <end position="348"/>
    </location>
</feature>
<evidence type="ECO:0000313" key="3">
    <source>
        <dbReference type="Proteomes" id="UP000222831"/>
    </source>
</evidence>
<proteinExistence type="predicted"/>
<evidence type="ECO:0000256" key="1">
    <source>
        <dbReference type="SAM" id="MobiDB-lite"/>
    </source>
</evidence>
<keyword evidence="3" id="KW-1185">Reference proteome</keyword>
<sequence length="1483" mass="167002">MIQYQTFYRNFVLRKTAQFTQPPIPLVTRFELPNLAMVHYISPSATNPWPSEDMLFYQRNTKPLRITHHTTLVENRGNPRPIPGDVNAKIRVFRQKNPRFRASMDVETMKRDPRAIVTHNYGLLLTRFKYQRNLFTFHNRWHNVFATMFHTIGENTKTGYHQYIELQLPQQLPARSVLDRSVMGWNTQNMRVFNSYELIFLHHLWIWMGEDRHTGLIHKYIPDISNVKLILREGERFTILDLALFEEWRKPSRHEEAEYAARLEENPELPPIKEGNWAPSQLQKVFLRMLMAITEVRNKDLPESLDDDLTQGSTQVLDDQAAQSDAQPDEVPDEASGSPRVSSTQDGELTEAQAYAGYDEETDRLNLLAEIDKDLEALEITGQGDEHAPLPEIPDETEEADSGIDDSPVQQAEVHASAHPVAATSHGQPEHHEAQAAHGQPQGQSDVPEHMQPHKAPKFFPTEHNEAFQALLARSADTGAITAAEYRRMQEASQRFNESPAPLGHEGTMAEFVKVPPEKLKIEESPAIPDQATIVDKTMLKSSLLDWNKRYSREVMQRDISSMVSQLQAAGTMIDSYEMEEVEDITGSHYEYSIRVKPIEGAASTIPMKIPKVDDEGNFKINGVNYRMRMQRGDMPIRKIAPDQVALTSYYGKVFTERSQRRVNDWGKWIRNAIMAHGLNVSDTIVTNMIPGSAFEKEVYAPRTYSAIAMGFREFTLMVEGKPFKCSFDMSKMITLRMKPAMVVMGVHEETKAELLVGWDENLYIHEYKGEMRAAPSIETILGLDARKAPVEFAELKVFSKLVPVGVVLGYLLGWDAVLHMLNPPSMRIVPVGKRAGLVDDEWSINFDDKTYVFSRRDKLATMVLGGWRDFSETTSRFPSEEFNKKDVYFNLFEEKKLGVRYLRELDQLEQMFVDPITRDLLIEMGEPTVFTKLLVRASEMLTDDKHPDSQDTRYMRIKGYERFAGAVYSELVRAVRIHNGRPGKHRYGLEVNPYAVWIAIQQDPAKDQVSEINPIQNLKENEAVTYSGTGGRGSRSMVKSTRIYHRNDMGVISESTVDSSDVAINVFTSADPQFNSLRGTSKPYDPATGGATSLLSTSALVSPGSTKDDPKRVNFIGIQNRHVVACDGYTQAMVRTGYEQVIPHRVGDMFAVTAKKPGKVLSVKPDGIIVEFADGEKLGVVLGRRYGNAAGLTIPHTIATDMVEGQAFEVGEPIAYNTGFFERDMLNPKQIIWKSATLAKVALMESPDTLEDSSAISVKLTKKLITEQVKIKDIVVNFDQEIHRMVKEGEAVEPESMLCIIEDALSARNQFLDEETLDTLRVLGAQTPQAKIKGKIERIEVYYNGDLEDMSPSLRALAMFSDKKIAARNTSIGRKAYSGQVSDEFRIGTDPLLMDTACIRVYMSAKVSAGVGDKGVFGNQMKTVFGRVFNDNVRSESGVEIDAIFGAKSVADRIVTSPYLIGTTTTLLMVAAKRVIKAYRGG</sequence>
<dbReference type="KEGG" id="vg:40074436"/>
<dbReference type="Proteomes" id="UP000222831">
    <property type="component" value="Segment"/>
</dbReference>
<protein>
    <submittedName>
        <fullName evidence="2">Putative RNA polymerase beta subunit</fullName>
    </submittedName>
</protein>
<dbReference type="GeneID" id="40074436"/>
<dbReference type="RefSeq" id="YP_009598734.1">
    <property type="nucleotide sequence ID" value="NC_041911.1"/>
</dbReference>
<name>A0A1L7N0N0_9CAUD</name>